<dbReference type="STRING" id="1798404.A3B92_02500"/>
<proteinExistence type="predicted"/>
<dbReference type="EMBL" id="MHJG01000003">
    <property type="protein sequence ID" value="OGY64463.1"/>
    <property type="molecule type" value="Genomic_DNA"/>
</dbReference>
<protein>
    <submittedName>
        <fullName evidence="1">Uncharacterized protein</fullName>
    </submittedName>
</protein>
<gene>
    <name evidence="1" type="ORF">A3B92_02500</name>
</gene>
<dbReference type="InterPro" id="IPR043731">
    <property type="entry name" value="DUF5674"/>
</dbReference>
<dbReference type="Pfam" id="PF18924">
    <property type="entry name" value="DUF5674"/>
    <property type="match status" value="1"/>
</dbReference>
<organism evidence="1 2">
    <name type="scientific">Candidatus Harrisonbacteria bacterium RIFCSPHIGHO2_02_FULL_42_16</name>
    <dbReference type="NCBI Taxonomy" id="1798404"/>
    <lineage>
        <taxon>Bacteria</taxon>
        <taxon>Candidatus Harrisoniibacteriota</taxon>
    </lineage>
</organism>
<dbReference type="AlphaFoldDB" id="A0A1G1ZIN8"/>
<evidence type="ECO:0000313" key="1">
    <source>
        <dbReference type="EMBL" id="OGY64463.1"/>
    </source>
</evidence>
<name>A0A1G1ZIN8_9BACT</name>
<comment type="caution">
    <text evidence="1">The sequence shown here is derived from an EMBL/GenBank/DDBJ whole genome shotgun (WGS) entry which is preliminary data.</text>
</comment>
<dbReference type="Proteomes" id="UP000177960">
    <property type="component" value="Unassembled WGS sequence"/>
</dbReference>
<reference evidence="1 2" key="1">
    <citation type="journal article" date="2016" name="Nat. Commun.">
        <title>Thousands of microbial genomes shed light on interconnected biogeochemical processes in an aquifer system.</title>
        <authorList>
            <person name="Anantharaman K."/>
            <person name="Brown C.T."/>
            <person name="Hug L.A."/>
            <person name="Sharon I."/>
            <person name="Castelle C.J."/>
            <person name="Probst A.J."/>
            <person name="Thomas B.C."/>
            <person name="Singh A."/>
            <person name="Wilkins M.J."/>
            <person name="Karaoz U."/>
            <person name="Brodie E.L."/>
            <person name="Williams K.H."/>
            <person name="Hubbard S.S."/>
            <person name="Banfield J.F."/>
        </authorList>
    </citation>
    <scope>NUCLEOTIDE SEQUENCE [LARGE SCALE GENOMIC DNA]</scope>
</reference>
<sequence length="115" mass="13038">MKIIKDNISIAELKEIAKEEFGDVIKAVVDVEQEIMAVGGELHADEEVLLMDNKGSLRENTWGINLYLEKSGDDFIEFDSMVNIKPAFGNRSRGVENEEIREKIKKIVKKIVPHP</sequence>
<evidence type="ECO:0000313" key="2">
    <source>
        <dbReference type="Proteomes" id="UP000177960"/>
    </source>
</evidence>
<accession>A0A1G1ZIN8</accession>